<sequence>MNTFIVLDTHSDTLSSSLQYSGGLHTFGKHATAPDVLEAFLGVEFLTNAKKAAKQAHCQPSSPEDCWYKTGAHWRGGWRCLALCTCGPAMTVSSHFEKVRQLVADDVFNVVLGFGGLSTLSMQVREGISKFVEGGKQHPRLSQQHNLGLQGQRAKAPE</sequence>
<dbReference type="AlphaFoldDB" id="A0A0D0CN57"/>
<keyword evidence="3" id="KW-1185">Reference proteome</keyword>
<dbReference type="EMBL" id="KN827324">
    <property type="protein sequence ID" value="KIK76723.1"/>
    <property type="molecule type" value="Genomic_DNA"/>
</dbReference>
<evidence type="ECO:0000256" key="1">
    <source>
        <dbReference type="SAM" id="MobiDB-lite"/>
    </source>
</evidence>
<dbReference type="OrthoDB" id="2633096at2759"/>
<dbReference type="HOGENOM" id="CLU_1669955_0_0_1"/>
<reference evidence="3" key="2">
    <citation type="submission" date="2015-01" db="EMBL/GenBank/DDBJ databases">
        <title>Evolutionary Origins and Diversification of the Mycorrhizal Mutualists.</title>
        <authorList>
            <consortium name="DOE Joint Genome Institute"/>
            <consortium name="Mycorrhizal Genomics Consortium"/>
            <person name="Kohler A."/>
            <person name="Kuo A."/>
            <person name="Nagy L.G."/>
            <person name="Floudas D."/>
            <person name="Copeland A."/>
            <person name="Barry K.W."/>
            <person name="Cichocki N."/>
            <person name="Veneault-Fourrey C."/>
            <person name="LaButti K."/>
            <person name="Lindquist E.A."/>
            <person name="Lipzen A."/>
            <person name="Lundell T."/>
            <person name="Morin E."/>
            <person name="Murat C."/>
            <person name="Riley R."/>
            <person name="Ohm R."/>
            <person name="Sun H."/>
            <person name="Tunlid A."/>
            <person name="Henrissat B."/>
            <person name="Grigoriev I.V."/>
            <person name="Hibbett D.S."/>
            <person name="Martin F."/>
        </authorList>
    </citation>
    <scope>NUCLEOTIDE SEQUENCE [LARGE SCALE GENOMIC DNA]</scope>
    <source>
        <strain evidence="3">Ve08.2h10</strain>
    </source>
</reference>
<dbReference type="Proteomes" id="UP000054538">
    <property type="component" value="Unassembled WGS sequence"/>
</dbReference>
<reference evidence="2 3" key="1">
    <citation type="submission" date="2014-04" db="EMBL/GenBank/DDBJ databases">
        <authorList>
            <consortium name="DOE Joint Genome Institute"/>
            <person name="Kuo A."/>
            <person name="Kohler A."/>
            <person name="Jargeat P."/>
            <person name="Nagy L.G."/>
            <person name="Floudas D."/>
            <person name="Copeland A."/>
            <person name="Barry K.W."/>
            <person name="Cichocki N."/>
            <person name="Veneault-Fourrey C."/>
            <person name="LaButti K."/>
            <person name="Lindquist E.A."/>
            <person name="Lipzen A."/>
            <person name="Lundell T."/>
            <person name="Morin E."/>
            <person name="Murat C."/>
            <person name="Sun H."/>
            <person name="Tunlid A."/>
            <person name="Henrissat B."/>
            <person name="Grigoriev I.V."/>
            <person name="Hibbett D.S."/>
            <person name="Martin F."/>
            <person name="Nordberg H.P."/>
            <person name="Cantor M.N."/>
            <person name="Hua S.X."/>
        </authorList>
    </citation>
    <scope>NUCLEOTIDE SEQUENCE [LARGE SCALE GENOMIC DNA]</scope>
    <source>
        <strain evidence="2 3">Ve08.2h10</strain>
    </source>
</reference>
<proteinExistence type="predicted"/>
<name>A0A0D0CN57_9AGAM</name>
<feature type="compositionally biased region" description="Polar residues" evidence="1">
    <location>
        <begin position="140"/>
        <end position="149"/>
    </location>
</feature>
<organism evidence="2 3">
    <name type="scientific">Paxillus rubicundulus Ve08.2h10</name>
    <dbReference type="NCBI Taxonomy" id="930991"/>
    <lineage>
        <taxon>Eukaryota</taxon>
        <taxon>Fungi</taxon>
        <taxon>Dikarya</taxon>
        <taxon>Basidiomycota</taxon>
        <taxon>Agaricomycotina</taxon>
        <taxon>Agaricomycetes</taxon>
        <taxon>Agaricomycetidae</taxon>
        <taxon>Boletales</taxon>
        <taxon>Paxilineae</taxon>
        <taxon>Paxillaceae</taxon>
        <taxon>Paxillus</taxon>
    </lineage>
</organism>
<feature type="region of interest" description="Disordered" evidence="1">
    <location>
        <begin position="136"/>
        <end position="158"/>
    </location>
</feature>
<evidence type="ECO:0000313" key="2">
    <source>
        <dbReference type="EMBL" id="KIK76723.1"/>
    </source>
</evidence>
<evidence type="ECO:0000313" key="3">
    <source>
        <dbReference type="Proteomes" id="UP000054538"/>
    </source>
</evidence>
<dbReference type="InParanoid" id="A0A0D0CN57"/>
<accession>A0A0D0CN57</accession>
<protein>
    <submittedName>
        <fullName evidence="2">Uncharacterized protein</fullName>
    </submittedName>
</protein>
<gene>
    <name evidence="2" type="ORF">PAXRUDRAFT_17988</name>
</gene>